<dbReference type="SUPFAM" id="SSF51197">
    <property type="entry name" value="Clavaminate synthase-like"/>
    <property type="match status" value="1"/>
</dbReference>
<dbReference type="Pfam" id="PF10497">
    <property type="entry name" value="zf-4CXXC_R1"/>
    <property type="match status" value="1"/>
</dbReference>
<feature type="region of interest" description="Disordered" evidence="5">
    <location>
        <begin position="969"/>
        <end position="1216"/>
    </location>
</feature>
<dbReference type="CDD" id="cd15489">
    <property type="entry name" value="PHD_SF"/>
    <property type="match status" value="1"/>
</dbReference>
<keyword evidence="3" id="KW-0804">Transcription</keyword>
<gene>
    <name evidence="7" type="ORF">LCER1_G003992</name>
</gene>
<keyword evidence="8" id="KW-1185">Reference proteome</keyword>
<feature type="compositionally biased region" description="Polar residues" evidence="5">
    <location>
        <begin position="1396"/>
        <end position="1405"/>
    </location>
</feature>
<feature type="compositionally biased region" description="Low complexity" evidence="5">
    <location>
        <begin position="1499"/>
        <end position="1509"/>
    </location>
</feature>
<dbReference type="Proteomes" id="UP000481288">
    <property type="component" value="Unassembled WGS sequence"/>
</dbReference>
<sequence length="1525" mass="169257">MPSSSHPQAQFVPISPDLDLDALVENTDNFDYVTRISTEKLQEHSIQSFEALVLAVVIQSGKPLVIEDWPEKSLPPWLFSRQWLEENMGTKAEKVRDITNGVDVPMTMGHYLRSMGQLTKQFSSTTYRDPKRQRLYLKDIDCPEMWGQKLQEELPDSIYYLNDCIEARTGGDGAVREPNEYGQMRYGKGVAPAGDLMSSLPPEMRALNMMCYIGHEGTYTPAHREMCASLGHNIMVEASEDRNGERVGSSIWFMTETKERELVSEHFLSMLGHDIEVEKHFAQVNAWKKAPFNVWIVEQKPGDLILIPPLAPHQVWNRGTRTIKAAWNRTTVDTLELAIHEALPRGRMVCRDEQYKNKAIIYYTLVKYYGLLQRDTIEPKMWKYGRIKQLLDDFRRLFSLYTEILVSEMFSPKLPEETDVEFLEFDSNVTCSYCRCNIFNRFLTCKSCVEHGPNGEEDTYDICMDCYAMGRSCACISGLNWVEQWQWPVLLENYEKWRDVVVHSDGHFDIQRSPQPIEVARKRYGKKPIAEVCQEQLKIRPWTDITKPVVRDPSPGMSDVEPEVDDNGRPKNRKKAKFTRRKLQPTKNKTHTCHVCMHHEWNWKLAFCTTCSLAYCYGVLWRAFDLMPQTVMEDKDWQCPKCLKICSCGKCRRSGTQKTYEPKGTLLGHDTRKVADFRSVESLVDFSKTNLVWLRGEEDESPQKTSRMKKLKEKAEADKSRVDTVNESYLDEGPQDPFLAAPAPVEANGNMTAANLDDIDPALRDSGVFASASNGPANSHYDSFFEQDPAIAENGGPSHTKGGDHDASDDWMMDGHYDLDNYDAFNNQNQNTGYPPRLLAPVAPMFEEDFEENGEYPELGHNGQARMMGMGYYQQQQGNGIDQILYDPPNSDESVEESQPVPVQNPNLALSDLIPSQYEPVENTKKRKRLGEGIGSGDDAEDMEFFTSKKQRKIAKTKKAALIKSDVVDAVLLRDGPQRQPRRSAVKPKVYTDLGEEAVPIEDDEGPSAVSQHKPRPRADHLDDDLQLAAQAMSRLANPAVKAPKEAVPRKRKSTRAPAVSLPKPQPKPRKSAWLARKEAEESGIALPEESRTRRSLTSKENTTKSIDITSDSEGNEDSDSETDSLFGEPVEREKSPTDDEDEDGDFSPKKNTKPTEKETTGIEGIKWRASKDHPGVQLAEAGSTEKPTPKRRGRPPKHPKAGTPSSNMTSPAPNSKMLSLREKLALKGKGFKIVAAKAHNSIEVTPGPSSARGTPSARTTLSVAIPGRSTGRSTPSVASHGPPSARNMPSVAIPVPSSGRSTPSVEIPAFGSPSPIDSEGQVYNVSRLMRSNSVSSMAPTAASAKLSSGMAESPDSRAPRQTVRLSNDLPDGLANEPASTLTAQQPKQLAGMYNGTPNLSTAGASSRPVRLSDGIASTPTLQAPAQPVRKGPTVVRLDSPASESEGESEGYTSEEPEIKRSEPKSQGPVLNDVSSSDSDASIPAVRSGHKAIRGGGSFARRGAATPARGRGRPRRGMPSIKGAH</sequence>
<accession>A0A7D8Z2C4</accession>
<feature type="region of interest" description="Disordered" evidence="5">
    <location>
        <begin position="550"/>
        <end position="581"/>
    </location>
</feature>
<dbReference type="GO" id="GO:0005634">
    <property type="term" value="C:nucleus"/>
    <property type="evidence" value="ECO:0007669"/>
    <property type="project" value="UniProtKB-SubCell"/>
</dbReference>
<comment type="caution">
    <text evidence="7">The sequence shown here is derived from an EMBL/GenBank/DDBJ whole genome shotgun (WGS) entry which is preliminary data.</text>
</comment>
<evidence type="ECO:0000313" key="7">
    <source>
        <dbReference type="EMBL" id="TVY56110.1"/>
    </source>
</evidence>
<feature type="compositionally biased region" description="Polar residues" evidence="5">
    <location>
        <begin position="1099"/>
        <end position="1110"/>
    </location>
</feature>
<dbReference type="Gene3D" id="2.60.120.650">
    <property type="entry name" value="Cupin"/>
    <property type="match status" value="1"/>
</dbReference>
<feature type="region of interest" description="Disordered" evidence="5">
    <location>
        <begin position="920"/>
        <end position="940"/>
    </location>
</feature>
<feature type="compositionally biased region" description="Basic residues" evidence="5">
    <location>
        <begin position="1190"/>
        <end position="1201"/>
    </location>
</feature>
<keyword evidence="4" id="KW-0539">Nucleus</keyword>
<feature type="region of interest" description="Disordered" evidence="5">
    <location>
        <begin position="697"/>
        <end position="722"/>
    </location>
</feature>
<comment type="subcellular location">
    <subcellularLocation>
        <location evidence="1">Nucleus</location>
    </subcellularLocation>
</comment>
<dbReference type="InterPro" id="IPR018866">
    <property type="entry name" value="Znf-4CXXC_R1"/>
</dbReference>
<dbReference type="InterPro" id="IPR003347">
    <property type="entry name" value="JmjC_dom"/>
</dbReference>
<evidence type="ECO:0000256" key="5">
    <source>
        <dbReference type="SAM" id="MobiDB-lite"/>
    </source>
</evidence>
<dbReference type="OrthoDB" id="298344at2759"/>
<evidence type="ECO:0000313" key="8">
    <source>
        <dbReference type="Proteomes" id="UP000481288"/>
    </source>
</evidence>
<feature type="domain" description="JmjC" evidence="6">
    <location>
        <begin position="177"/>
        <end position="346"/>
    </location>
</feature>
<feature type="compositionally biased region" description="Polar residues" evidence="5">
    <location>
        <begin position="1204"/>
        <end position="1216"/>
    </location>
</feature>
<proteinExistence type="predicted"/>
<organism evidence="7 8">
    <name type="scientific">Lachnellula cervina</name>
    <dbReference type="NCBI Taxonomy" id="1316786"/>
    <lineage>
        <taxon>Eukaryota</taxon>
        <taxon>Fungi</taxon>
        <taxon>Dikarya</taxon>
        <taxon>Ascomycota</taxon>
        <taxon>Pezizomycotina</taxon>
        <taxon>Leotiomycetes</taxon>
        <taxon>Helotiales</taxon>
        <taxon>Lachnaceae</taxon>
        <taxon>Lachnellula</taxon>
    </lineage>
</organism>
<feature type="compositionally biased region" description="Polar residues" evidence="5">
    <location>
        <begin position="1322"/>
        <end position="1339"/>
    </location>
</feature>
<feature type="compositionally biased region" description="Basic residues" evidence="5">
    <location>
        <begin position="570"/>
        <end position="581"/>
    </location>
</feature>
<feature type="region of interest" description="Disordered" evidence="5">
    <location>
        <begin position="881"/>
        <end position="904"/>
    </location>
</feature>
<dbReference type="EMBL" id="QGMG01000185">
    <property type="protein sequence ID" value="TVY56110.1"/>
    <property type="molecule type" value="Genomic_DNA"/>
</dbReference>
<protein>
    <recommendedName>
        <fullName evidence="6">JmjC domain-containing protein</fullName>
    </recommendedName>
</protein>
<feature type="compositionally biased region" description="Basic and acidic residues" evidence="5">
    <location>
        <begin position="713"/>
        <end position="722"/>
    </location>
</feature>
<dbReference type="PROSITE" id="PS51184">
    <property type="entry name" value="JMJC"/>
    <property type="match status" value="1"/>
</dbReference>
<feature type="region of interest" description="Disordered" evidence="5">
    <location>
        <begin position="1264"/>
        <end position="1525"/>
    </location>
</feature>
<feature type="compositionally biased region" description="Acidic residues" evidence="5">
    <location>
        <begin position="1445"/>
        <end position="1456"/>
    </location>
</feature>
<reference evidence="7 8" key="1">
    <citation type="submission" date="2018-05" db="EMBL/GenBank/DDBJ databases">
        <title>Whole genome sequencing for identification of molecular markers to develop diagnostic detection tools for the regulated plant pathogen Lachnellula willkommii.</title>
        <authorList>
            <person name="Giroux E."/>
            <person name="Bilodeau G."/>
        </authorList>
    </citation>
    <scope>NUCLEOTIDE SEQUENCE [LARGE SCALE GENOMIC DNA]</scope>
    <source>
        <strain evidence="7 8">CBS 625.97</strain>
    </source>
</reference>
<feature type="compositionally biased region" description="Polar residues" evidence="5">
    <location>
        <begin position="1378"/>
        <end position="1388"/>
    </location>
</feature>
<dbReference type="SMART" id="SM00558">
    <property type="entry name" value="JmjC"/>
    <property type="match status" value="1"/>
</dbReference>
<name>A0A7D8Z2C4_9HELO</name>
<feature type="compositionally biased region" description="Acidic residues" evidence="5">
    <location>
        <begin position="1114"/>
        <end position="1123"/>
    </location>
</feature>
<evidence type="ECO:0000256" key="4">
    <source>
        <dbReference type="ARBA" id="ARBA00023242"/>
    </source>
</evidence>
<keyword evidence="2" id="KW-0805">Transcription regulation</keyword>
<dbReference type="Pfam" id="PF02373">
    <property type="entry name" value="JmjC"/>
    <property type="match status" value="1"/>
</dbReference>
<evidence type="ECO:0000256" key="2">
    <source>
        <dbReference type="ARBA" id="ARBA00023015"/>
    </source>
</evidence>
<feature type="compositionally biased region" description="Basic and acidic residues" evidence="5">
    <location>
        <begin position="1154"/>
        <end position="1175"/>
    </location>
</feature>
<evidence type="ECO:0000259" key="6">
    <source>
        <dbReference type="PROSITE" id="PS51184"/>
    </source>
</evidence>
<evidence type="ECO:0000256" key="1">
    <source>
        <dbReference type="ARBA" id="ARBA00004123"/>
    </source>
</evidence>
<evidence type="ECO:0000256" key="3">
    <source>
        <dbReference type="ARBA" id="ARBA00023163"/>
    </source>
</evidence>
<feature type="compositionally biased region" description="Acidic residues" evidence="5">
    <location>
        <begin position="994"/>
        <end position="1006"/>
    </location>
</feature>